<comment type="caution">
    <text evidence="2">The sequence shown here is derived from an EMBL/GenBank/DDBJ whole genome shotgun (WGS) entry which is preliminary data.</text>
</comment>
<dbReference type="RefSeq" id="WP_130523861.1">
    <property type="nucleotide sequence ID" value="NZ_SHMF01000003.1"/>
</dbReference>
<evidence type="ECO:0000313" key="3">
    <source>
        <dbReference type="Proteomes" id="UP000292087"/>
    </source>
</evidence>
<dbReference type="Pfam" id="PF18746">
    <property type="entry name" value="aGPT-Pplase3"/>
    <property type="match status" value="1"/>
</dbReference>
<dbReference type="InterPro" id="IPR041271">
    <property type="entry name" value="AGPT-Pplase3"/>
</dbReference>
<organism evidence="2 3">
    <name type="scientific">Pseudoxanthomonas winnipegensis</name>
    <dbReference type="NCBI Taxonomy" id="2480810"/>
    <lineage>
        <taxon>Bacteria</taxon>
        <taxon>Pseudomonadati</taxon>
        <taxon>Pseudomonadota</taxon>
        <taxon>Gammaproteobacteria</taxon>
        <taxon>Lysobacterales</taxon>
        <taxon>Lysobacteraceae</taxon>
        <taxon>Pseudoxanthomonas</taxon>
    </lineage>
</organism>
<reference evidence="2 3" key="1">
    <citation type="submission" date="2019-02" db="EMBL/GenBank/DDBJ databases">
        <title>WGS of Pseudoxanthomonas species novum from clinical isolates.</title>
        <authorList>
            <person name="Bernier A.-M."/>
            <person name="Bernard K."/>
            <person name="Vachon A."/>
        </authorList>
    </citation>
    <scope>NUCLEOTIDE SEQUENCE [LARGE SCALE GENOMIC DNA]</scope>
    <source>
        <strain evidence="2 3">NML140781</strain>
    </source>
</reference>
<proteinExistence type="predicted"/>
<gene>
    <name evidence="2" type="ORF">EA656_11885</name>
</gene>
<evidence type="ECO:0000313" key="2">
    <source>
        <dbReference type="EMBL" id="TAA34431.1"/>
    </source>
</evidence>
<evidence type="ECO:0000259" key="1">
    <source>
        <dbReference type="Pfam" id="PF18746"/>
    </source>
</evidence>
<dbReference type="Proteomes" id="UP000292087">
    <property type="component" value="Unassembled WGS sequence"/>
</dbReference>
<dbReference type="EMBL" id="SHMF01000003">
    <property type="protein sequence ID" value="TAA34431.1"/>
    <property type="molecule type" value="Genomic_DNA"/>
</dbReference>
<name>A0A4Q8LS33_9GAMM</name>
<feature type="domain" description="Alpha-glutamyl/putrescinyl thymine pyrophosphorylase clade 3" evidence="1">
    <location>
        <begin position="33"/>
        <end position="308"/>
    </location>
</feature>
<accession>A0A4Q8LS33</accession>
<protein>
    <recommendedName>
        <fullName evidence="1">Alpha-glutamyl/putrescinyl thymine pyrophosphorylase clade 3 domain-containing protein</fullName>
    </recommendedName>
</protein>
<sequence>MRKKDIFEFQRICNTLESFSKNNNVPGLEDPAAIESLAMQMIESQRRIGFVEAVGSRPISPLRADPNSDLFDPVRAAVLLRQDGQVDEASWLVFLSVHFGHHLKDHWRLVKDVYGGLGSALWTWQRIASGVPLFRSWLEQHEAILRGEDGKKRRFGNHRKYTSLDAWKPNATGDAIATYVTWVNSAGGHKSLFNSALVSAEWDGKLAFAKLYEAMKVVASFGRIGRFDYLTMIGKTGIASITPDSPYFIGATGPLSGAKLLFGGGKSTKAYENLTIALGSQLNLNMQVMEDSICNWQKSPLSFKPFRG</sequence>
<dbReference type="AlphaFoldDB" id="A0A4Q8LS33"/>